<dbReference type="SUPFAM" id="SSF57903">
    <property type="entry name" value="FYVE/PHD zinc finger"/>
    <property type="match status" value="1"/>
</dbReference>
<reference evidence="3" key="1">
    <citation type="submission" date="2024-02" db="UniProtKB">
        <authorList>
            <consortium name="WormBaseParasite"/>
        </authorList>
    </citation>
    <scope>IDENTIFICATION</scope>
</reference>
<evidence type="ECO:0000313" key="2">
    <source>
        <dbReference type="Proteomes" id="UP000887575"/>
    </source>
</evidence>
<sequence>MAAYQQLFGPAMAHQVTYRKAKYVQMVVPDEKKPKKSSKSKAPRLLFSQDGLKVKTINIINKHPTEIMYCLVYAPLPKDGYDKERFVGRKCETFNNEWVLEIDGGWRLDALGLATHPNGHIKVIEIAPASKIEMKLRALKVEKGAYVLKVYAWVKGLHVSEQASVSIMKYGPRVRAGKYPITEGDLYAKRFADFCKAQANPADIALLIFAGALLPLEDPEARIFQELDGLLFPNRPAFVSTSLTSSATPSPLALSLMSSTPSLRSPTPILRSPSSRPRSSSAVSSISSIFDAAVFGVAVPQNPSLSSPTTPLGNLSAVGLAHVANRVIHPYSMVQNMSCKSPVDVVTTQKRLRSGDLCDEAGPSNKKMRHKDENSDKNGALMDLIDISKSQLGGHENASSDKNQDNRIKKKNYCPKCYKTMSGKACLQCKDGCLKWWHTRCFDITLHYLAGAAKARGRDGKMLCADCRQNM</sequence>
<dbReference type="AlphaFoldDB" id="A0AAF3F8B7"/>
<protein>
    <recommendedName>
        <fullName evidence="4">PHD-type domain-containing protein</fullName>
    </recommendedName>
</protein>
<evidence type="ECO:0000256" key="1">
    <source>
        <dbReference type="SAM" id="MobiDB-lite"/>
    </source>
</evidence>
<dbReference type="CDD" id="cd15489">
    <property type="entry name" value="PHD_SF"/>
    <property type="match status" value="1"/>
</dbReference>
<dbReference type="Proteomes" id="UP000887575">
    <property type="component" value="Unassembled WGS sequence"/>
</dbReference>
<evidence type="ECO:0008006" key="4">
    <source>
        <dbReference type="Google" id="ProtNLM"/>
    </source>
</evidence>
<dbReference type="WBParaSite" id="MBELARI_LOCUS3155">
    <property type="protein sequence ID" value="MBELARI_LOCUS3155"/>
    <property type="gene ID" value="MBELARI_LOCUS3155"/>
</dbReference>
<keyword evidence="2" id="KW-1185">Reference proteome</keyword>
<proteinExistence type="predicted"/>
<name>A0AAF3F8B7_9BILA</name>
<accession>A0AAF3F8B7</accession>
<organism evidence="2 3">
    <name type="scientific">Mesorhabditis belari</name>
    <dbReference type="NCBI Taxonomy" id="2138241"/>
    <lineage>
        <taxon>Eukaryota</taxon>
        <taxon>Metazoa</taxon>
        <taxon>Ecdysozoa</taxon>
        <taxon>Nematoda</taxon>
        <taxon>Chromadorea</taxon>
        <taxon>Rhabditida</taxon>
        <taxon>Rhabditina</taxon>
        <taxon>Rhabditomorpha</taxon>
        <taxon>Rhabditoidea</taxon>
        <taxon>Rhabditidae</taxon>
        <taxon>Mesorhabditinae</taxon>
        <taxon>Mesorhabditis</taxon>
    </lineage>
</organism>
<dbReference type="InterPro" id="IPR011011">
    <property type="entry name" value="Znf_FYVE_PHD"/>
</dbReference>
<feature type="region of interest" description="Disordered" evidence="1">
    <location>
        <begin position="258"/>
        <end position="279"/>
    </location>
</feature>
<feature type="region of interest" description="Disordered" evidence="1">
    <location>
        <begin position="356"/>
        <end position="376"/>
    </location>
</feature>
<dbReference type="Gene3D" id="3.30.40.10">
    <property type="entry name" value="Zinc/RING finger domain, C3HC4 (zinc finger)"/>
    <property type="match status" value="1"/>
</dbReference>
<dbReference type="InterPro" id="IPR013083">
    <property type="entry name" value="Znf_RING/FYVE/PHD"/>
</dbReference>
<evidence type="ECO:0000313" key="3">
    <source>
        <dbReference type="WBParaSite" id="MBELARI_LOCUS3155"/>
    </source>
</evidence>